<evidence type="ECO:0000313" key="3">
    <source>
        <dbReference type="RefSeq" id="XP_022346171.1"/>
    </source>
</evidence>
<evidence type="ECO:0000259" key="1">
    <source>
        <dbReference type="Pfam" id="PF00155"/>
    </source>
</evidence>
<feature type="domain" description="Aminotransferase class I/classII large" evidence="1">
    <location>
        <begin position="36"/>
        <end position="381"/>
    </location>
</feature>
<dbReference type="InterPro" id="IPR004839">
    <property type="entry name" value="Aminotransferase_I/II_large"/>
</dbReference>
<dbReference type="Proteomes" id="UP000694844">
    <property type="component" value="Chromosome 5"/>
</dbReference>
<protein>
    <submittedName>
        <fullName evidence="3">Uncharacterized protein YER152C-like isoform X1</fullName>
    </submittedName>
</protein>
<dbReference type="GeneID" id="111138475"/>
<dbReference type="RefSeq" id="XP_022346171.1">
    <property type="nucleotide sequence ID" value="XM_022490463.1"/>
</dbReference>
<dbReference type="SUPFAM" id="SSF53383">
    <property type="entry name" value="PLP-dependent transferases"/>
    <property type="match status" value="1"/>
</dbReference>
<dbReference type="Pfam" id="PF00155">
    <property type="entry name" value="Aminotran_1_2"/>
    <property type="match status" value="1"/>
</dbReference>
<evidence type="ECO:0000313" key="2">
    <source>
        <dbReference type="Proteomes" id="UP000694844"/>
    </source>
</evidence>
<dbReference type="OrthoDB" id="7042322at2759"/>
<dbReference type="InterPro" id="IPR015421">
    <property type="entry name" value="PyrdxlP-dep_Trfase_major"/>
</dbReference>
<organism evidence="2 3">
    <name type="scientific">Crassostrea virginica</name>
    <name type="common">Eastern oyster</name>
    <dbReference type="NCBI Taxonomy" id="6565"/>
    <lineage>
        <taxon>Eukaryota</taxon>
        <taxon>Metazoa</taxon>
        <taxon>Spiralia</taxon>
        <taxon>Lophotrochozoa</taxon>
        <taxon>Mollusca</taxon>
        <taxon>Bivalvia</taxon>
        <taxon>Autobranchia</taxon>
        <taxon>Pteriomorphia</taxon>
        <taxon>Ostreida</taxon>
        <taxon>Ostreoidea</taxon>
        <taxon>Ostreidae</taxon>
        <taxon>Crassostrea</taxon>
    </lineage>
</organism>
<gene>
    <name evidence="3" type="primary">LOC111138475</name>
</gene>
<dbReference type="Gene3D" id="3.90.1150.10">
    <property type="entry name" value="Aspartate Aminotransferase, domain 1"/>
    <property type="match status" value="1"/>
</dbReference>
<dbReference type="GO" id="GO:0047536">
    <property type="term" value="F:2-aminoadipate transaminase activity"/>
    <property type="evidence" value="ECO:0007669"/>
    <property type="project" value="TreeGrafter"/>
</dbReference>
<dbReference type="GO" id="GO:0030170">
    <property type="term" value="F:pyridoxal phosphate binding"/>
    <property type="evidence" value="ECO:0007669"/>
    <property type="project" value="InterPro"/>
</dbReference>
<reference evidence="3" key="1">
    <citation type="submission" date="2025-08" db="UniProtKB">
        <authorList>
            <consortium name="RefSeq"/>
        </authorList>
    </citation>
    <scope>IDENTIFICATION</scope>
    <source>
        <tissue evidence="3">Whole sample</tissue>
    </source>
</reference>
<dbReference type="CDD" id="cd00609">
    <property type="entry name" value="AAT_like"/>
    <property type="match status" value="1"/>
</dbReference>
<dbReference type="InterPro" id="IPR015424">
    <property type="entry name" value="PyrdxlP-dep_Trfase"/>
</dbReference>
<dbReference type="KEGG" id="cvn:111138475"/>
<dbReference type="PANTHER" id="PTHR42858">
    <property type="entry name" value="AMINOTRANSFERASE"/>
    <property type="match status" value="1"/>
</dbReference>
<dbReference type="PANTHER" id="PTHR42858:SF1">
    <property type="entry name" value="LD15494P"/>
    <property type="match status" value="1"/>
</dbReference>
<sequence length="393" mass="43748">MTEETVDLVFGGPGAESVAGCKDILLKATQALLTDDVDEHALFDYGPPAGDPLVRRQLAEFLKNQYNDDVDSENLFITAAATQGIHLATTVLLSKDVPIFVEDPTFFIALGMFNQDYGYRVIPVPTDDEGIDVDAFEKLLQETPAPTETKTPFRRMLYTMTVHHNPKGSCLPPEKCRRLVTLARQFDVLLFGEDVYNLLTYPEGKTPPTRLLAYDNKEDPDYKGHTISNSTFSKIFAPGLRLGWIETSPRIRDLLINCYTTTSGYCYNHYVSRVVGKALELGLVQTNLTRLRKLYGEKILIAGRRLRDNKIPISFVQPTGGFFLWIKLPENIDGKELAERAKAQNVLVLNGSEASVCGGCKNFIRLSISVCPVDKIEKGIDILSGILRSYGSE</sequence>
<dbReference type="AlphaFoldDB" id="A0A8B8F1R2"/>
<dbReference type="InterPro" id="IPR015422">
    <property type="entry name" value="PyrdxlP-dep_Trfase_small"/>
</dbReference>
<keyword evidence="2" id="KW-1185">Reference proteome</keyword>
<name>A0A8B8F1R2_CRAVI</name>
<dbReference type="Gene3D" id="3.40.640.10">
    <property type="entry name" value="Type I PLP-dependent aspartate aminotransferase-like (Major domain)"/>
    <property type="match status" value="1"/>
</dbReference>
<accession>A0A8B8F1R2</accession>
<proteinExistence type="predicted"/>